<comment type="similarity">
    <text evidence="1">Belongs to the myo-inositol 1-phosphate synthase family.</text>
</comment>
<dbReference type="RefSeq" id="WP_191769995.1">
    <property type="nucleotide sequence ID" value="NZ_JACSRA010000034.1"/>
</dbReference>
<dbReference type="PANTHER" id="PTHR43125:SF1">
    <property type="entry name" value="INOSITOL-3-PHOSPHATE SYNTHASE"/>
    <property type="match status" value="1"/>
</dbReference>
<accession>A0ABR8PY32</accession>
<evidence type="ECO:0000256" key="1">
    <source>
        <dbReference type="ARBA" id="ARBA00010813"/>
    </source>
</evidence>
<dbReference type="EMBL" id="JACSRA010000034">
    <property type="protein sequence ID" value="MBD7913071.1"/>
    <property type="molecule type" value="Genomic_DNA"/>
</dbReference>
<evidence type="ECO:0000313" key="3">
    <source>
        <dbReference type="EMBL" id="MBD7913071.1"/>
    </source>
</evidence>
<dbReference type="Gene3D" id="3.30.360.10">
    <property type="entry name" value="Dihydrodipicolinate Reductase, domain 2"/>
    <property type="match status" value="1"/>
</dbReference>
<evidence type="ECO:0000259" key="2">
    <source>
        <dbReference type="Pfam" id="PF01658"/>
    </source>
</evidence>
<proteinExistence type="inferred from homology"/>
<protein>
    <submittedName>
        <fullName evidence="3">Inositol-3-phosphate synthase</fullName>
    </submittedName>
</protein>
<dbReference type="SUPFAM" id="SSF55347">
    <property type="entry name" value="Glyceraldehyde-3-phosphate dehydrogenase-like, C-terminal domain"/>
    <property type="match status" value="1"/>
</dbReference>
<dbReference type="Pfam" id="PF01658">
    <property type="entry name" value="Inos-1-P_synth"/>
    <property type="match status" value="1"/>
</dbReference>
<evidence type="ECO:0000313" key="4">
    <source>
        <dbReference type="Proteomes" id="UP000627781"/>
    </source>
</evidence>
<dbReference type="PANTHER" id="PTHR43125">
    <property type="entry name" value="INOSITOL-3-PHOSPHATE SYNTHASE"/>
    <property type="match status" value="1"/>
</dbReference>
<dbReference type="InterPro" id="IPR052199">
    <property type="entry name" value="MIPS"/>
</dbReference>
<dbReference type="InterPro" id="IPR002587">
    <property type="entry name" value="Myo-inos-1-P_Synthase"/>
</dbReference>
<reference evidence="3 4" key="1">
    <citation type="submission" date="2020-08" db="EMBL/GenBank/DDBJ databases">
        <title>A Genomic Blueprint of the Chicken Gut Microbiome.</title>
        <authorList>
            <person name="Gilroy R."/>
            <person name="Ravi A."/>
            <person name="Getino M."/>
            <person name="Pursley I."/>
            <person name="Horton D.L."/>
            <person name="Alikhan N.-F."/>
            <person name="Baker D."/>
            <person name="Gharbi K."/>
            <person name="Hall N."/>
            <person name="Watson M."/>
            <person name="Adriaenssens E.M."/>
            <person name="Foster-Nyarko E."/>
            <person name="Jarju S."/>
            <person name="Secka A."/>
            <person name="Antonio M."/>
            <person name="Oren A."/>
            <person name="Chaudhuri R."/>
            <person name="La Ragione R.M."/>
            <person name="Hildebrand F."/>
            <person name="Pallen M.J."/>
        </authorList>
    </citation>
    <scope>NUCLEOTIDE SEQUENCE [LARGE SCALE GENOMIC DNA]</scope>
    <source>
        <strain evidence="3 4">Sa3CVN1</strain>
    </source>
</reference>
<comment type="caution">
    <text evidence="3">The sequence shown here is derived from an EMBL/GenBank/DDBJ whole genome shotgun (WGS) entry which is preliminary data.</text>
</comment>
<dbReference type="Gene3D" id="3.40.50.720">
    <property type="entry name" value="NAD(P)-binding Rossmann-like Domain"/>
    <property type="match status" value="1"/>
</dbReference>
<dbReference type="SUPFAM" id="SSF51735">
    <property type="entry name" value="NAD(P)-binding Rossmann-fold domains"/>
    <property type="match status" value="1"/>
</dbReference>
<dbReference type="InterPro" id="IPR013021">
    <property type="entry name" value="Myo-inos-1-P_Synthase_GAPDH"/>
</dbReference>
<gene>
    <name evidence="3" type="ORF">H9661_17095</name>
</gene>
<sequence>MKIRVGIIGVGNCASSLIQGITYYGFNKGKEAVGLMHMEIGGFKASDIEVVLAFDIDKRKVGRDISEAIYQKPNCTKRIVDHIENSGVTVKMGKILDGVASHMEDYSKDISFDLSNEKQPTKEEIVMYIKESKAEMLINYLPVGSENAAKFYAECALEAGVGYINNMPVFIASNQEWANKFKEKNLPIIGDDIKSQVGATIVHRTLVNLFRERGVEIDRSYQLNVGGNTDFLNMLDRKRLASKKISKTDAVQSVGHLKESDVNLHVGPSDFVPWLKDNKVCFIRIEGREFGDIPIELELRLSVEDSPNSAGVVIDAIRCCKLALDNNVGGVLVGPSSYFCKHPIEQFEDSVALKNVQCFIKKYQ</sequence>
<keyword evidence="4" id="KW-1185">Reference proteome</keyword>
<dbReference type="Proteomes" id="UP000627781">
    <property type="component" value="Unassembled WGS sequence"/>
</dbReference>
<name>A0ABR8PY32_9CLOT</name>
<feature type="domain" description="Myo-inositol-1-phosphate synthase GAPDH-like" evidence="2">
    <location>
        <begin position="198"/>
        <end position="306"/>
    </location>
</feature>
<dbReference type="PIRSF" id="PIRSF015578">
    <property type="entry name" value="Myoinos-ppht_syn"/>
    <property type="match status" value="1"/>
</dbReference>
<organism evidence="3 4">
    <name type="scientific">Clostridium cibarium</name>
    <dbReference type="NCBI Taxonomy" id="2762247"/>
    <lineage>
        <taxon>Bacteria</taxon>
        <taxon>Bacillati</taxon>
        <taxon>Bacillota</taxon>
        <taxon>Clostridia</taxon>
        <taxon>Eubacteriales</taxon>
        <taxon>Clostridiaceae</taxon>
        <taxon>Clostridium</taxon>
    </lineage>
</organism>
<dbReference type="InterPro" id="IPR036291">
    <property type="entry name" value="NAD(P)-bd_dom_sf"/>
</dbReference>